<reference evidence="13 14" key="1">
    <citation type="submission" date="2018-08" db="EMBL/GenBank/DDBJ databases">
        <title>Draft genome sequence of Pseudoalteromonas donghaensis HJ51.</title>
        <authorList>
            <person name="Oh J."/>
            <person name="Roh D."/>
        </authorList>
    </citation>
    <scope>NUCLEOTIDE SEQUENCE [LARGE SCALE GENOMIC DNA]</scope>
    <source>
        <strain evidence="13 14">HJ51</strain>
    </source>
</reference>
<dbReference type="SUPFAM" id="SSF52743">
    <property type="entry name" value="Subtilisin-like"/>
    <property type="match status" value="1"/>
</dbReference>
<evidence type="ECO:0000256" key="2">
    <source>
        <dbReference type="ARBA" id="ARBA00022525"/>
    </source>
</evidence>
<dbReference type="PROSITE" id="PS00137">
    <property type="entry name" value="SUBTILASE_HIS"/>
    <property type="match status" value="1"/>
</dbReference>
<dbReference type="Gene3D" id="3.40.50.200">
    <property type="entry name" value="Peptidase S8/S53 domain"/>
    <property type="match status" value="1"/>
</dbReference>
<dbReference type="PROSITE" id="PS00138">
    <property type="entry name" value="SUBTILASE_SER"/>
    <property type="match status" value="1"/>
</dbReference>
<dbReference type="PROSITE" id="PS50835">
    <property type="entry name" value="IG_LIKE"/>
    <property type="match status" value="1"/>
</dbReference>
<dbReference type="InterPro" id="IPR023828">
    <property type="entry name" value="Peptidase_S8_Ser-AS"/>
</dbReference>
<accession>A0AAD0RWY6</accession>
<feature type="domain" description="Ig-like" evidence="12">
    <location>
        <begin position="1130"/>
        <end position="1217"/>
    </location>
</feature>
<dbReference type="Pfam" id="PF02225">
    <property type="entry name" value="PA"/>
    <property type="match status" value="1"/>
</dbReference>
<evidence type="ECO:0000259" key="12">
    <source>
        <dbReference type="PROSITE" id="PS50835"/>
    </source>
</evidence>
<dbReference type="SUPFAM" id="SSF52025">
    <property type="entry name" value="PA domain"/>
    <property type="match status" value="1"/>
</dbReference>
<feature type="signal peptide" evidence="11">
    <location>
        <begin position="1"/>
        <end position="20"/>
    </location>
</feature>
<keyword evidence="2" id="KW-0964">Secreted</keyword>
<feature type="active site" description="Charge relay system" evidence="8 9">
    <location>
        <position position="599"/>
    </location>
</feature>
<evidence type="ECO:0000256" key="4">
    <source>
        <dbReference type="ARBA" id="ARBA00022729"/>
    </source>
</evidence>
<evidence type="ECO:0000256" key="6">
    <source>
        <dbReference type="ARBA" id="ARBA00022825"/>
    </source>
</evidence>
<dbReference type="Proteomes" id="UP000264605">
    <property type="component" value="Chromosome"/>
</dbReference>
<dbReference type="InterPro" id="IPR023827">
    <property type="entry name" value="Peptidase_S8_Asp-AS"/>
</dbReference>
<dbReference type="PROSITE" id="PS51892">
    <property type="entry name" value="SUBTILASE"/>
    <property type="match status" value="1"/>
</dbReference>
<dbReference type="CDD" id="cd02120">
    <property type="entry name" value="PA_subtilisin_like"/>
    <property type="match status" value="1"/>
</dbReference>
<dbReference type="CDD" id="cd04852">
    <property type="entry name" value="Peptidases_S8_3"/>
    <property type="match status" value="1"/>
</dbReference>
<keyword evidence="5 9" id="KW-0378">Hydrolase</keyword>
<evidence type="ECO:0000313" key="13">
    <source>
        <dbReference type="EMBL" id="AXV63778.1"/>
    </source>
</evidence>
<dbReference type="Pfam" id="PF00082">
    <property type="entry name" value="Peptidase_S8"/>
    <property type="match status" value="1"/>
</dbReference>
<feature type="active site" description="Charge relay system" evidence="8 9">
    <location>
        <position position="184"/>
    </location>
</feature>
<keyword evidence="4 11" id="KW-0732">Signal</keyword>
<proteinExistence type="inferred from homology"/>
<evidence type="ECO:0000256" key="5">
    <source>
        <dbReference type="ARBA" id="ARBA00022801"/>
    </source>
</evidence>
<comment type="similarity">
    <text evidence="1 9 10">Belongs to the peptidase S8 family.</text>
</comment>
<dbReference type="InterPro" id="IPR000209">
    <property type="entry name" value="Peptidase_S8/S53_dom"/>
</dbReference>
<dbReference type="KEGG" id="pdj:D0907_00020"/>
<dbReference type="Gene3D" id="3.30.70.80">
    <property type="entry name" value="Peptidase S8 propeptide/proteinase inhibitor I9"/>
    <property type="match status" value="1"/>
</dbReference>
<dbReference type="Gene3D" id="2.60.40.10">
    <property type="entry name" value="Immunoglobulins"/>
    <property type="match status" value="1"/>
</dbReference>
<dbReference type="InterPro" id="IPR022398">
    <property type="entry name" value="Peptidase_S8_His-AS"/>
</dbReference>
<dbReference type="Gene3D" id="3.50.30.30">
    <property type="match status" value="1"/>
</dbReference>
<evidence type="ECO:0000256" key="8">
    <source>
        <dbReference type="PIRSR" id="PIRSR615500-1"/>
    </source>
</evidence>
<gene>
    <name evidence="13" type="ORF">D0907_00020</name>
</gene>
<dbReference type="InterPro" id="IPR037045">
    <property type="entry name" value="S8pro/Inhibitor_I9_sf"/>
</dbReference>
<feature type="chain" id="PRO_5041913036" description="Ig-like domain-containing protein" evidence="11">
    <location>
        <begin position="21"/>
        <end position="1243"/>
    </location>
</feature>
<dbReference type="Pfam" id="PF05922">
    <property type="entry name" value="Inhibitor_I9"/>
    <property type="match status" value="1"/>
</dbReference>
<evidence type="ECO:0000256" key="3">
    <source>
        <dbReference type="ARBA" id="ARBA00022670"/>
    </source>
</evidence>
<sequence>MKKSLIAISMALTCASNASASQNMFSKPFSFEDKVDTVLNKEHEGATNRYFVHLRGQPLAFAAKSEPNFKGKLDTQTQFAQQFKAKIKTEQQLFMQTAHSLLGEKKDILYSYDTVFNGVAVELTELQAEKLLTLPNVLKVERQISYDMQTDVGPEFIGAKPIWNAQTKQALEAKGEGVIVGIIDSGINTDHPSFQATGGDGYTHTNPLGKGNYLGDCVENKTLCNDKLIGVFSYDSITDSFGDVRPHFGEDYNGHGSHVASTAAGNILTNIPVYRPGNTETSDGTPIPGANFAQVSGVAPHANIISFQVCLPVSGCDMGAMVKAVEDAIDAGVDVINMSIGPSAEGPQPWHSALDLAFLSAAEAGVFVSLSAGNSGPGSNTVGHLAPWTTQVANASHDRVIEKTISAGSEVTATFSDIKGLGGFSESASAELVYAGDVDSLRKQCNFFTWRDYPELKDKIVLCDRGGLSLYDKVDRINQLGGVGVIIRDVEGTDTAQYSISYPIAGVQVTQSQGEELLNWARSETAPVINIDGGVATRQSNKGNIVNATSSRGPTSFLPELLAPQVSAPGTDIYAAYADEQPFNTTPTPSDFGFLSGTSMASPHVAGAAALLRQLNPSWSPAEIQSALMMTANSQMTRAEDGLAANLWDRGAGMIQVNHAANTGLVMPVTTESFLAANPAAQGDVKALNVPYLIDSNCPGTCTWERSFKATEAGTFSFSQQGNSYDISEITFTPNEVTLEAGEEVTITISATISEWAEDNWIDGNVIITSEQATQPNLTLPLRIKPLVAHVPASVSQEYYWQNAGFAISDYAFRRPAQIYVTHSPLLKGETTEMAISADNNDTPFDSFEQGVDFFLLDVNENEPLDIIIGRSQAIDADLFVGLDTNGDGKPQSVERICVAASTNNVGEQCSLSGAAPGQYWVMAWNYEGSGKAVDTIAVDVVRNIPENRVAMSVVPNTNSASFDTMPFNILWDKQLDENSNYYGNIEVFEQDEYTGTSVSHGSTSLIINQLTSAMALSVNSTEVTTGVPTTLTLNLAPNPLSEDVSYKATITLAEGFTASTDDPRVHVASNTVTVSATQPASTTENTTIPLTVTLVTPLGGEFTHQFELHNSKGDNVSGELVHVNPNHAPTVIIASPALSIDEGESFTLDASQSTDIDGNELSIEWHQLSGPSVLSKQTTGAKLTLTTPNVERDTTLAFEVTVSDGEFKATETVTVSVANSSSSGSLIWLLILFAPAIIRRKL</sequence>
<evidence type="ECO:0000256" key="1">
    <source>
        <dbReference type="ARBA" id="ARBA00011073"/>
    </source>
</evidence>
<feature type="active site" description="Charge relay system" evidence="8 9">
    <location>
        <position position="255"/>
    </location>
</feature>
<dbReference type="PROSITE" id="PS00136">
    <property type="entry name" value="SUBTILASE_ASP"/>
    <property type="match status" value="1"/>
</dbReference>
<dbReference type="InterPro" id="IPR010259">
    <property type="entry name" value="S8pro/Inhibitor_I9"/>
</dbReference>
<dbReference type="PANTHER" id="PTHR10795">
    <property type="entry name" value="PROPROTEIN CONVERTASE SUBTILISIN/KEXIN"/>
    <property type="match status" value="1"/>
</dbReference>
<dbReference type="AlphaFoldDB" id="A0AAD0RWY6"/>
<evidence type="ECO:0000313" key="14">
    <source>
        <dbReference type="Proteomes" id="UP000264605"/>
    </source>
</evidence>
<protein>
    <recommendedName>
        <fullName evidence="12">Ig-like domain-containing protein</fullName>
    </recommendedName>
</protein>
<dbReference type="Pfam" id="PF22352">
    <property type="entry name" value="K319L-like_PKD"/>
    <property type="match status" value="1"/>
</dbReference>
<dbReference type="GO" id="GO:0006508">
    <property type="term" value="P:proteolysis"/>
    <property type="evidence" value="ECO:0007669"/>
    <property type="project" value="UniProtKB-KW"/>
</dbReference>
<dbReference type="GO" id="GO:0004252">
    <property type="term" value="F:serine-type endopeptidase activity"/>
    <property type="evidence" value="ECO:0007669"/>
    <property type="project" value="UniProtKB-UniRule"/>
</dbReference>
<keyword evidence="3 9" id="KW-0645">Protease</keyword>
<dbReference type="InterPro" id="IPR046450">
    <property type="entry name" value="PA_dom_sf"/>
</dbReference>
<keyword evidence="7" id="KW-0325">Glycoprotein</keyword>
<evidence type="ECO:0000256" key="10">
    <source>
        <dbReference type="RuleBase" id="RU003355"/>
    </source>
</evidence>
<dbReference type="InterPro" id="IPR015500">
    <property type="entry name" value="Peptidase_S8_subtilisin-rel"/>
</dbReference>
<dbReference type="EMBL" id="CP032090">
    <property type="protein sequence ID" value="AXV63778.1"/>
    <property type="molecule type" value="Genomic_DNA"/>
</dbReference>
<organism evidence="13 14">
    <name type="scientific">Pseudoalteromonas lipolytica</name>
    <dbReference type="NCBI Taxonomy" id="570156"/>
    <lineage>
        <taxon>Bacteria</taxon>
        <taxon>Pseudomonadati</taxon>
        <taxon>Pseudomonadota</taxon>
        <taxon>Gammaproteobacteria</taxon>
        <taxon>Alteromonadales</taxon>
        <taxon>Pseudoalteromonadaceae</taxon>
        <taxon>Pseudoalteromonas</taxon>
    </lineage>
</organism>
<dbReference type="PRINTS" id="PR00723">
    <property type="entry name" value="SUBTILISIN"/>
</dbReference>
<dbReference type="GeneID" id="99503823"/>
<dbReference type="InterPro" id="IPR034197">
    <property type="entry name" value="Peptidases_S8_3"/>
</dbReference>
<dbReference type="InterPro" id="IPR003137">
    <property type="entry name" value="PA_domain"/>
</dbReference>
<dbReference type="InterPro" id="IPR036852">
    <property type="entry name" value="Peptidase_S8/S53_dom_sf"/>
</dbReference>
<evidence type="ECO:0000256" key="7">
    <source>
        <dbReference type="ARBA" id="ARBA00023180"/>
    </source>
</evidence>
<evidence type="ECO:0000256" key="9">
    <source>
        <dbReference type="PROSITE-ProRule" id="PRU01240"/>
    </source>
</evidence>
<dbReference type="InterPro" id="IPR045051">
    <property type="entry name" value="SBT"/>
</dbReference>
<dbReference type="InterPro" id="IPR013783">
    <property type="entry name" value="Ig-like_fold"/>
</dbReference>
<evidence type="ECO:0000256" key="11">
    <source>
        <dbReference type="SAM" id="SignalP"/>
    </source>
</evidence>
<name>A0AAD0RWY6_9GAMM</name>
<dbReference type="RefSeq" id="WP_118843850.1">
    <property type="nucleotide sequence ID" value="NZ_CP032090.1"/>
</dbReference>
<keyword evidence="6 9" id="KW-0720">Serine protease</keyword>
<dbReference type="InterPro" id="IPR007110">
    <property type="entry name" value="Ig-like_dom"/>
</dbReference>